<keyword evidence="3" id="KW-1003">Cell membrane</keyword>
<keyword evidence="6 15" id="KW-0067">ATP-binding</keyword>
<evidence type="ECO:0000256" key="2">
    <source>
        <dbReference type="ARBA" id="ARBA00022448"/>
    </source>
</evidence>
<evidence type="ECO:0000256" key="9">
    <source>
        <dbReference type="ARBA" id="ARBA00025074"/>
    </source>
</evidence>
<evidence type="ECO:0000313" key="16">
    <source>
        <dbReference type="Proteomes" id="UP001465447"/>
    </source>
</evidence>
<dbReference type="Pfam" id="PF00005">
    <property type="entry name" value="ABC_tran"/>
    <property type="match status" value="1"/>
</dbReference>
<comment type="subcellular location">
    <subcellularLocation>
        <location evidence="1">Cell membrane</location>
        <topology evidence="1">Multi-pass membrane protein</topology>
    </subcellularLocation>
</comment>
<dbReference type="InterPro" id="IPR003439">
    <property type="entry name" value="ABC_transporter-like_ATP-bd"/>
</dbReference>
<evidence type="ECO:0000256" key="6">
    <source>
        <dbReference type="ARBA" id="ARBA00022840"/>
    </source>
</evidence>
<dbReference type="AlphaFoldDB" id="A0AAU6RJ34"/>
<evidence type="ECO:0000256" key="7">
    <source>
        <dbReference type="ARBA" id="ARBA00022989"/>
    </source>
</evidence>
<dbReference type="FunFam" id="3.40.50.300:FF:000221">
    <property type="entry name" value="Multidrug ABC transporter ATP-binding protein"/>
    <property type="match status" value="1"/>
</dbReference>
<name>A0AAU6RJ34_9STAP</name>
<proteinExistence type="predicted"/>
<evidence type="ECO:0000256" key="10">
    <source>
        <dbReference type="SAM" id="Phobius"/>
    </source>
</evidence>
<evidence type="ECO:0000313" key="14">
    <source>
        <dbReference type="EMBL" id="WZE68146.1"/>
    </source>
</evidence>
<dbReference type="Gene3D" id="1.20.1560.10">
    <property type="entry name" value="ABC transporter type 1, transmembrane domain"/>
    <property type="match status" value="1"/>
</dbReference>
<dbReference type="EMBL" id="CP124577">
    <property type="protein sequence ID" value="WZE66016.1"/>
    <property type="molecule type" value="Genomic_DNA"/>
</dbReference>
<dbReference type="InterPro" id="IPR017871">
    <property type="entry name" value="ABC_transporter-like_CS"/>
</dbReference>
<dbReference type="InterPro" id="IPR036640">
    <property type="entry name" value="ABC1_TM_sf"/>
</dbReference>
<dbReference type="RefSeq" id="WP_419895009.1">
    <property type="nucleotide sequence ID" value="NZ_CP124577.1"/>
</dbReference>
<dbReference type="PANTHER" id="PTHR43394:SF1">
    <property type="entry name" value="ATP-BINDING CASSETTE SUB-FAMILY B MEMBER 10, MITOCHONDRIAL"/>
    <property type="match status" value="1"/>
</dbReference>
<dbReference type="PROSITE" id="PS00211">
    <property type="entry name" value="ABC_TRANSPORTER_1"/>
    <property type="match status" value="1"/>
</dbReference>
<dbReference type="CDD" id="cd18541">
    <property type="entry name" value="ABC_6TM_TmrB_like"/>
    <property type="match status" value="1"/>
</dbReference>
<dbReference type="PROSITE" id="PS50929">
    <property type="entry name" value="ABC_TM1F"/>
    <property type="match status" value="1"/>
</dbReference>
<feature type="transmembrane region" description="Helical" evidence="10">
    <location>
        <begin position="127"/>
        <end position="151"/>
    </location>
</feature>
<dbReference type="InterPro" id="IPR027417">
    <property type="entry name" value="P-loop_NTPase"/>
</dbReference>
<dbReference type="GO" id="GO:0016887">
    <property type="term" value="F:ATP hydrolysis activity"/>
    <property type="evidence" value="ECO:0007669"/>
    <property type="project" value="InterPro"/>
</dbReference>
<dbReference type="KEGG" id="mpsh:QA539_06765"/>
<accession>A0AAU6R7P0</accession>
<dbReference type="GO" id="GO:0005886">
    <property type="term" value="C:plasma membrane"/>
    <property type="evidence" value="ECO:0007669"/>
    <property type="project" value="UniProtKB-SubCell"/>
</dbReference>
<dbReference type="EMBL" id="CP124591">
    <property type="protein sequence ID" value="WZE70238.1"/>
    <property type="molecule type" value="Genomic_DNA"/>
</dbReference>
<dbReference type="GO" id="GO:0015421">
    <property type="term" value="F:ABC-type oligopeptide transporter activity"/>
    <property type="evidence" value="ECO:0007669"/>
    <property type="project" value="TreeGrafter"/>
</dbReference>
<dbReference type="SUPFAM" id="SSF52540">
    <property type="entry name" value="P-loop containing nucleoside triphosphate hydrolases"/>
    <property type="match status" value="1"/>
</dbReference>
<gene>
    <name evidence="15" type="ORF">QA539_06765</name>
    <name evidence="14" type="ORF">QA540_06970</name>
    <name evidence="13" type="ORF">QA541_07095</name>
</gene>
<keyword evidence="5" id="KW-0547">Nucleotide-binding</keyword>
<dbReference type="InterPro" id="IPR003593">
    <property type="entry name" value="AAA+_ATPase"/>
</dbReference>
<dbReference type="Proteomes" id="UP001465447">
    <property type="component" value="Chromosome"/>
</dbReference>
<dbReference type="GO" id="GO:0005524">
    <property type="term" value="F:ATP binding"/>
    <property type="evidence" value="ECO:0007669"/>
    <property type="project" value="UniProtKB-KW"/>
</dbReference>
<evidence type="ECO:0000256" key="8">
    <source>
        <dbReference type="ARBA" id="ARBA00023136"/>
    </source>
</evidence>
<protein>
    <submittedName>
        <fullName evidence="15">ABC transporter ATP-binding protein</fullName>
    </submittedName>
</protein>
<sequence length="579" mass="64759">MFDVLSKLSWFFKQEKKRYIIAIIVLLIANVIEVIPPWLIGQTIDAVNLKTLNASKFNWIMLVFLITIILSYIINFLWRYLLFNGSQLLESMMRRKLMAKFLTMSPGFYEKNRTGDLMAKATNDLSAIRMTVGFGILTLVDSTTYMITIIATMAVLVSWKLTLAALLPLPFLAIIEQKLGKMIHERYTVSQDAFGEMNDSVLESIEGVRVSKAFAQEENLNERFRHMTTDVVNKFIHVEKLDALFKPLTIIITALSFMIALGYGSFLVNQGEITVGALISFNVYLNMLVWPMFAIGMLFNIMQRGNASLDRVMETLDAQDALLEPVDHVVPDDHNVAFEAVTFQYPSSETVNLSNVSIHLDSGDTLGIVGPTGSGKTTLIKQILKEYPLGRGEITLGNVALDRLTKKEVRDKIGYVSQENILFSRTIRENIKFGKDDATEEEIAEAIRLANFDEDIKRLPSGLDTLVGEKGIAISGGQKQRISIARAMIKNPDILILDDSLSAVDAKTETAIIENIESSRKGKTTIISTHRLSAVQHADHIVVLSEGIIVQEGTHDELIAQDGWYKEQFNRQQLGGESS</sequence>
<dbReference type="SMART" id="SM00382">
    <property type="entry name" value="AAA"/>
    <property type="match status" value="1"/>
</dbReference>
<feature type="domain" description="ABC transporter" evidence="11">
    <location>
        <begin position="336"/>
        <end position="571"/>
    </location>
</feature>
<dbReference type="FunFam" id="1.20.1560.10:FF:000011">
    <property type="entry name" value="Multidrug ABC transporter ATP-binding protein"/>
    <property type="match status" value="1"/>
</dbReference>
<keyword evidence="7 10" id="KW-1133">Transmembrane helix</keyword>
<evidence type="ECO:0000256" key="5">
    <source>
        <dbReference type="ARBA" id="ARBA00022741"/>
    </source>
</evidence>
<dbReference type="InterPro" id="IPR039421">
    <property type="entry name" value="Type_1_exporter"/>
</dbReference>
<dbReference type="PANTHER" id="PTHR43394">
    <property type="entry name" value="ATP-DEPENDENT PERMEASE MDL1, MITOCHONDRIAL"/>
    <property type="match status" value="1"/>
</dbReference>
<dbReference type="Gene3D" id="3.40.50.300">
    <property type="entry name" value="P-loop containing nucleotide triphosphate hydrolases"/>
    <property type="match status" value="1"/>
</dbReference>
<evidence type="ECO:0000259" key="12">
    <source>
        <dbReference type="PROSITE" id="PS50929"/>
    </source>
</evidence>
<organism evidence="15 16">
    <name type="scientific">Macrococcus psychrotolerans</name>
    <dbReference type="NCBI Taxonomy" id="3039389"/>
    <lineage>
        <taxon>Bacteria</taxon>
        <taxon>Bacillati</taxon>
        <taxon>Bacillota</taxon>
        <taxon>Bacilli</taxon>
        <taxon>Bacillales</taxon>
        <taxon>Staphylococcaceae</taxon>
        <taxon>Macrococcus</taxon>
    </lineage>
</organism>
<dbReference type="SUPFAM" id="SSF90123">
    <property type="entry name" value="ABC transporter transmembrane region"/>
    <property type="match status" value="1"/>
</dbReference>
<evidence type="ECO:0000259" key="11">
    <source>
        <dbReference type="PROSITE" id="PS50893"/>
    </source>
</evidence>
<feature type="transmembrane region" description="Helical" evidence="10">
    <location>
        <begin position="243"/>
        <end position="263"/>
    </location>
</feature>
<evidence type="ECO:0000256" key="3">
    <source>
        <dbReference type="ARBA" id="ARBA00022475"/>
    </source>
</evidence>
<evidence type="ECO:0000256" key="4">
    <source>
        <dbReference type="ARBA" id="ARBA00022692"/>
    </source>
</evidence>
<comment type="function">
    <text evidence="9">May be involved in multidrug export. Transmembrane domains (TMD) form a pore in the cell membrane and the ATP-binding domain (NBD) is responsible for energy generation.</text>
</comment>
<feature type="transmembrane region" description="Helical" evidence="10">
    <location>
        <begin position="59"/>
        <end position="82"/>
    </location>
</feature>
<keyword evidence="2" id="KW-0813">Transport</keyword>
<keyword evidence="16" id="KW-1185">Reference proteome</keyword>
<dbReference type="EMBL" id="CP124585">
    <property type="protein sequence ID" value="WZE68146.1"/>
    <property type="molecule type" value="Genomic_DNA"/>
</dbReference>
<accession>A0AAU6RD51</accession>
<evidence type="ECO:0000313" key="13">
    <source>
        <dbReference type="EMBL" id="WZE66016.1"/>
    </source>
</evidence>
<feature type="domain" description="ABC transmembrane type-1" evidence="12">
    <location>
        <begin position="20"/>
        <end position="304"/>
    </location>
</feature>
<keyword evidence="4 10" id="KW-0812">Transmembrane</keyword>
<evidence type="ECO:0000313" key="15">
    <source>
        <dbReference type="EMBL" id="WZE70238.1"/>
    </source>
</evidence>
<dbReference type="PROSITE" id="PS50893">
    <property type="entry name" value="ABC_TRANSPORTER_2"/>
    <property type="match status" value="1"/>
</dbReference>
<feature type="transmembrane region" description="Helical" evidence="10">
    <location>
        <begin position="20"/>
        <end position="39"/>
    </location>
</feature>
<keyword evidence="8 10" id="KW-0472">Membrane</keyword>
<evidence type="ECO:0000256" key="1">
    <source>
        <dbReference type="ARBA" id="ARBA00004651"/>
    </source>
</evidence>
<dbReference type="Pfam" id="PF00664">
    <property type="entry name" value="ABC_membrane"/>
    <property type="match status" value="1"/>
</dbReference>
<accession>A0AAU6RJ34</accession>
<feature type="transmembrane region" description="Helical" evidence="10">
    <location>
        <begin position="283"/>
        <end position="301"/>
    </location>
</feature>
<reference evidence="15 16" key="1">
    <citation type="submission" date="2023-04" db="EMBL/GenBank/DDBJ databases">
        <title>Macrococci isolated from food, foodproducing animals, and human clinical materials.</title>
        <authorList>
            <person name="Maslanova I."/>
            <person name="Svec P."/>
            <person name="Sedlacek I."/>
            <person name="Novakova D."/>
            <person name="Keller J.E."/>
            <person name="Schwendener S."/>
            <person name="Finstrlova A."/>
            <person name="Botka T."/>
            <person name="Kovarovic V."/>
            <person name="Petras P."/>
            <person name="Perreten V."/>
            <person name="Pantucek R."/>
        </authorList>
    </citation>
    <scope>NUCLEOTIDE SEQUENCE [LARGE SCALE GENOMIC DNA]</scope>
    <source>
        <strain evidence="15 16">CCM 8659</strain>
        <strain evidence="14">NRL/St 13/116</strain>
        <strain evidence="13">NRL/St 21/332</strain>
    </source>
</reference>
<dbReference type="InterPro" id="IPR011527">
    <property type="entry name" value="ABC1_TM_dom"/>
</dbReference>